<feature type="repeat" description="ANK" evidence="3">
    <location>
        <begin position="258"/>
        <end position="290"/>
    </location>
</feature>
<dbReference type="Pfam" id="PF12796">
    <property type="entry name" value="Ank_2"/>
    <property type="match status" value="2"/>
</dbReference>
<dbReference type="EMBL" id="FN668661">
    <property type="protein sequence ID" value="CBK23538.2"/>
    <property type="molecule type" value="Genomic_DNA"/>
</dbReference>
<keyword evidence="5" id="KW-1185">Reference proteome</keyword>
<dbReference type="PANTHER" id="PTHR24171:SF9">
    <property type="entry name" value="ANKYRIN REPEAT DOMAIN-CONTAINING PROTEIN 39"/>
    <property type="match status" value="1"/>
</dbReference>
<dbReference type="OrthoDB" id="58601at2759"/>
<dbReference type="GeneID" id="24923254"/>
<evidence type="ECO:0000256" key="3">
    <source>
        <dbReference type="PROSITE-ProRule" id="PRU00023"/>
    </source>
</evidence>
<keyword evidence="1" id="KW-0677">Repeat</keyword>
<dbReference type="AlphaFoldDB" id="D8M5T9"/>
<gene>
    <name evidence="4" type="ORF">GSBLH_T00007130001</name>
</gene>
<protein>
    <submittedName>
        <fullName evidence="4">Uncharacterized protein</fullName>
    </submittedName>
</protein>
<dbReference type="PROSITE" id="PS50297">
    <property type="entry name" value="ANK_REP_REGION"/>
    <property type="match status" value="3"/>
</dbReference>
<dbReference type="InterPro" id="IPR036770">
    <property type="entry name" value="Ankyrin_rpt-contain_sf"/>
</dbReference>
<proteinExistence type="predicted"/>
<reference evidence="4" key="1">
    <citation type="submission" date="2010-02" db="EMBL/GenBank/DDBJ databases">
        <title>Sequencing and annotation of the Blastocystis hominis genome.</title>
        <authorList>
            <person name="Wincker P."/>
        </authorList>
    </citation>
    <scope>NUCLEOTIDE SEQUENCE</scope>
    <source>
        <strain evidence="4">Singapore isolate B</strain>
    </source>
</reference>
<name>D8M5T9_BLAHO</name>
<dbReference type="InterPro" id="IPR002110">
    <property type="entry name" value="Ankyrin_rpt"/>
</dbReference>
<dbReference type="SMART" id="SM00248">
    <property type="entry name" value="ANK"/>
    <property type="match status" value="5"/>
</dbReference>
<sequence length="311" mass="34316">MAMLFNSDTLFPSTLTYETDTIPTPCRFVSVQVDFASVDARQSHRYCSLPVYFDSSGQSHKFNKVISLSTLLNSALLSNDNLSFTIQILPVSLSSLSLQTQFLLAARCNNISLLNQYLTAGCDINCTSDFFSQVDGDYLDGATALIIAATHHANELVNHLLQNGADVTLTNRNGDSALHRACWSGDLEILQKLVEYGALIDAPNYNGLTPSKGDVGNDAVMVAALAGYPKIVEFFLKQRANVNQQECVWIHRMNRSYEGNTAAHFAASQNRKDILRLLMRYDASFCLTNLEKRTAIDYCTDPPAIYSILTG</sequence>
<dbReference type="Proteomes" id="UP000008312">
    <property type="component" value="Unassembled WGS sequence"/>
</dbReference>
<accession>D8M5T9</accession>
<dbReference type="InParanoid" id="D8M5T9"/>
<keyword evidence="2 3" id="KW-0040">ANK repeat</keyword>
<evidence type="ECO:0000313" key="4">
    <source>
        <dbReference type="EMBL" id="CBK23538.2"/>
    </source>
</evidence>
<feature type="repeat" description="ANK" evidence="3">
    <location>
        <begin position="173"/>
        <end position="205"/>
    </location>
</feature>
<organism evidence="4">
    <name type="scientific">Blastocystis hominis</name>
    <dbReference type="NCBI Taxonomy" id="12968"/>
    <lineage>
        <taxon>Eukaryota</taxon>
        <taxon>Sar</taxon>
        <taxon>Stramenopiles</taxon>
        <taxon>Bigyra</taxon>
        <taxon>Opalozoa</taxon>
        <taxon>Opalinata</taxon>
        <taxon>Blastocystidae</taxon>
        <taxon>Blastocystis</taxon>
    </lineage>
</organism>
<evidence type="ECO:0000256" key="2">
    <source>
        <dbReference type="ARBA" id="ARBA00023043"/>
    </source>
</evidence>
<feature type="repeat" description="ANK" evidence="3">
    <location>
        <begin position="140"/>
        <end position="172"/>
    </location>
</feature>
<dbReference type="Gene3D" id="1.25.40.20">
    <property type="entry name" value="Ankyrin repeat-containing domain"/>
    <property type="match status" value="2"/>
</dbReference>
<evidence type="ECO:0000313" key="5">
    <source>
        <dbReference type="Proteomes" id="UP000008312"/>
    </source>
</evidence>
<dbReference type="PANTHER" id="PTHR24171">
    <property type="entry name" value="ANKYRIN REPEAT DOMAIN-CONTAINING PROTEIN 39-RELATED"/>
    <property type="match status" value="1"/>
</dbReference>
<dbReference type="RefSeq" id="XP_012897586.1">
    <property type="nucleotide sequence ID" value="XM_013042132.1"/>
</dbReference>
<evidence type="ECO:0000256" key="1">
    <source>
        <dbReference type="ARBA" id="ARBA00022737"/>
    </source>
</evidence>
<dbReference type="PROSITE" id="PS50088">
    <property type="entry name" value="ANK_REPEAT"/>
    <property type="match status" value="3"/>
</dbReference>
<dbReference type="SUPFAM" id="SSF48403">
    <property type="entry name" value="Ankyrin repeat"/>
    <property type="match status" value="1"/>
</dbReference>